<evidence type="ECO:0000256" key="1">
    <source>
        <dbReference type="SAM" id="Phobius"/>
    </source>
</evidence>
<keyword evidence="1" id="KW-0812">Transmembrane</keyword>
<evidence type="ECO:0000313" key="2">
    <source>
        <dbReference type="EMBL" id="KPV49206.1"/>
    </source>
</evidence>
<reference evidence="2 3" key="1">
    <citation type="submission" date="2015-09" db="EMBL/GenBank/DDBJ databases">
        <title>Draft genome sequence of Kouleothrix aurantiaca JCM 19913.</title>
        <authorList>
            <person name="Hemp J."/>
        </authorList>
    </citation>
    <scope>NUCLEOTIDE SEQUENCE [LARGE SCALE GENOMIC DNA]</scope>
    <source>
        <strain evidence="2 3">COM-B</strain>
    </source>
</reference>
<gene>
    <name evidence="2" type="ORF">SE17_33930</name>
</gene>
<keyword evidence="3" id="KW-1185">Reference proteome</keyword>
<organism evidence="2 3">
    <name type="scientific">Kouleothrix aurantiaca</name>
    <dbReference type="NCBI Taxonomy" id="186479"/>
    <lineage>
        <taxon>Bacteria</taxon>
        <taxon>Bacillati</taxon>
        <taxon>Chloroflexota</taxon>
        <taxon>Chloroflexia</taxon>
        <taxon>Chloroflexales</taxon>
        <taxon>Roseiflexineae</taxon>
        <taxon>Roseiflexaceae</taxon>
        <taxon>Kouleothrix</taxon>
    </lineage>
</organism>
<feature type="transmembrane region" description="Helical" evidence="1">
    <location>
        <begin position="82"/>
        <end position="106"/>
    </location>
</feature>
<comment type="caution">
    <text evidence="2">The sequence shown here is derived from an EMBL/GenBank/DDBJ whole genome shotgun (WGS) entry which is preliminary data.</text>
</comment>
<sequence>GGQALAIGAALLGVLYLTVQYGSLPWIALALAGSFAGYGLLRKTAALGSLEGYTLESMILFLPALGYLLYLESQGAGAYGHAGLGMTILLSCAGVVTAVPLLMFAAGARRISFTLLGILQYIAPSMQFTLGVLVYGEHLDTARLIGFCIIWAALGLYTFEGIRNAAGAARLRAAAG</sequence>
<dbReference type="AlphaFoldDB" id="A0A0P9F9R5"/>
<feature type="transmembrane region" description="Helical" evidence="1">
    <location>
        <begin position="113"/>
        <end position="136"/>
    </location>
</feature>
<dbReference type="Proteomes" id="UP000050509">
    <property type="component" value="Unassembled WGS sequence"/>
</dbReference>
<feature type="transmembrane region" description="Helical" evidence="1">
    <location>
        <begin position="53"/>
        <end position="70"/>
    </location>
</feature>
<evidence type="ECO:0000313" key="3">
    <source>
        <dbReference type="Proteomes" id="UP000050509"/>
    </source>
</evidence>
<feature type="non-terminal residue" evidence="2">
    <location>
        <position position="1"/>
    </location>
</feature>
<name>A0A0P9F9R5_9CHLR</name>
<keyword evidence="1" id="KW-1133">Transmembrane helix</keyword>
<dbReference type="EMBL" id="LJCR01002122">
    <property type="protein sequence ID" value="KPV49206.1"/>
    <property type="molecule type" value="Genomic_DNA"/>
</dbReference>
<proteinExistence type="predicted"/>
<keyword evidence="1" id="KW-0472">Membrane</keyword>
<dbReference type="SUPFAM" id="SSF103481">
    <property type="entry name" value="Multidrug resistance efflux transporter EmrE"/>
    <property type="match status" value="1"/>
</dbReference>
<dbReference type="InterPro" id="IPR037185">
    <property type="entry name" value="EmrE-like"/>
</dbReference>
<protein>
    <submittedName>
        <fullName evidence="2">Transporter</fullName>
    </submittedName>
</protein>
<accession>A0A0P9F9R5</accession>
<feature type="transmembrane region" description="Helical" evidence="1">
    <location>
        <begin position="142"/>
        <end position="162"/>
    </location>
</feature>